<dbReference type="InterPro" id="IPR029065">
    <property type="entry name" value="Enolase_C-like"/>
</dbReference>
<dbReference type="GO" id="GO:0046872">
    <property type="term" value="F:metal ion binding"/>
    <property type="evidence" value="ECO:0007669"/>
    <property type="project" value="UniProtKB-KW"/>
</dbReference>
<comment type="similarity">
    <text evidence="1">Belongs to the mandelate racemase/muconate lactonizing enzyme family.</text>
</comment>
<dbReference type="PROSITE" id="PS00909">
    <property type="entry name" value="MR_MLE_2"/>
    <property type="match status" value="1"/>
</dbReference>
<accession>A0AAI8TPY4</accession>
<dbReference type="GO" id="GO:0009234">
    <property type="term" value="P:menaquinone biosynthetic process"/>
    <property type="evidence" value="ECO:0007669"/>
    <property type="project" value="UniProtKB-KW"/>
</dbReference>
<keyword evidence="4" id="KW-0413">Isomerase</keyword>
<evidence type="ECO:0000313" key="7">
    <source>
        <dbReference type="Proteomes" id="UP001241092"/>
    </source>
</evidence>
<dbReference type="Gene3D" id="3.30.390.10">
    <property type="entry name" value="Enolase-like, N-terminal domain"/>
    <property type="match status" value="1"/>
</dbReference>
<evidence type="ECO:0000256" key="3">
    <source>
        <dbReference type="ARBA" id="ARBA00022723"/>
    </source>
</evidence>
<protein>
    <submittedName>
        <fullName evidence="6">O-succinylbenzoate synthase</fullName>
        <ecNumber evidence="6">4.2.1.113</ecNumber>
    </submittedName>
</protein>
<dbReference type="Gene3D" id="3.20.20.120">
    <property type="entry name" value="Enolase-like C-terminal domain"/>
    <property type="match status" value="1"/>
</dbReference>
<dbReference type="InterPro" id="IPR013341">
    <property type="entry name" value="Mandelate_racemase_N_dom"/>
</dbReference>
<dbReference type="GO" id="GO:0043748">
    <property type="term" value="F:O-succinylbenzoate synthase activity"/>
    <property type="evidence" value="ECO:0007669"/>
    <property type="project" value="UniProtKB-EC"/>
</dbReference>
<dbReference type="RefSeq" id="WP_286213434.1">
    <property type="nucleotide sequence ID" value="NZ_AP027452.1"/>
</dbReference>
<keyword evidence="2" id="KW-0474">Menaquinone biosynthesis</keyword>
<keyword evidence="6" id="KW-0456">Lyase</keyword>
<evidence type="ECO:0000256" key="4">
    <source>
        <dbReference type="ARBA" id="ARBA00023235"/>
    </source>
</evidence>
<evidence type="ECO:0000256" key="1">
    <source>
        <dbReference type="ARBA" id="ARBA00008031"/>
    </source>
</evidence>
<reference evidence="6" key="1">
    <citation type="submission" date="2023-03" db="EMBL/GenBank/DDBJ databases">
        <title>Draft genome sequence of a Mycolicibacterium mageritense strain H4_3_1 isolated from a hybrid biological-inorganic system reactor.</title>
        <authorList>
            <person name="Feng X."/>
            <person name="Kazama D."/>
            <person name="Sato K."/>
            <person name="Kobayashi H."/>
        </authorList>
    </citation>
    <scope>NUCLEOTIDE SEQUENCE</scope>
    <source>
        <strain evidence="6">H4_3_1</strain>
    </source>
</reference>
<feature type="domain" description="Mandelate racemase/muconate lactonizing enzyme C-terminal" evidence="5">
    <location>
        <begin position="156"/>
        <end position="251"/>
    </location>
</feature>
<evidence type="ECO:0000256" key="2">
    <source>
        <dbReference type="ARBA" id="ARBA00022428"/>
    </source>
</evidence>
<dbReference type="SFLD" id="SFLDS00001">
    <property type="entry name" value="Enolase"/>
    <property type="match status" value="1"/>
</dbReference>
<proteinExistence type="inferred from homology"/>
<dbReference type="EC" id="4.2.1.113" evidence="6"/>
<dbReference type="InterPro" id="IPR036849">
    <property type="entry name" value="Enolase-like_C_sf"/>
</dbReference>
<name>A0AAI8TPY4_MYCME</name>
<dbReference type="PANTHER" id="PTHR48073:SF2">
    <property type="entry name" value="O-SUCCINYLBENZOATE SYNTHASE"/>
    <property type="match status" value="1"/>
</dbReference>
<dbReference type="SUPFAM" id="SSF51604">
    <property type="entry name" value="Enolase C-terminal domain-like"/>
    <property type="match status" value="1"/>
</dbReference>
<sequence length="375" mass="39528">MNPPIAQQDATTSLLQQHLHDTVHSFRAWTVSLPLGRRLHHATADVAALTAVVVEVELSDGARGYAEVRSNGAYATGEDESTIVSALRAAPPTGKTLNDIAGDLSGRSCLALMAIDTAAWDALARRKDIPLYRAWNDVAAETSAVRTHAQIGFGDADAARTLAESFVAAGFDRLKVRVGAPDLSADIARLQAIRAAVGPEVRLVIDANGGWTYDQAAAGIDAITTIGADWIEQPVMSIAEMARLRRNSGTAIYADESVRDVASVEALIAAEAVDGVHLKLEKAGTVAQLFQTVARARVNGVSVTIGQMDQGRLGCAVTTHLAAALGSERAELWGWAGLTRDLTEQLAVEDGCVLIPHDAGHGITDVDTSFAQEIS</sequence>
<dbReference type="Pfam" id="PF02746">
    <property type="entry name" value="MR_MLE_N"/>
    <property type="match status" value="1"/>
</dbReference>
<dbReference type="SMART" id="SM00922">
    <property type="entry name" value="MR_MLE"/>
    <property type="match status" value="1"/>
</dbReference>
<organism evidence="6 7">
    <name type="scientific">Mycolicibacterium mageritense</name>
    <name type="common">Mycobacterium mageritense</name>
    <dbReference type="NCBI Taxonomy" id="53462"/>
    <lineage>
        <taxon>Bacteria</taxon>
        <taxon>Bacillati</taxon>
        <taxon>Actinomycetota</taxon>
        <taxon>Actinomycetes</taxon>
        <taxon>Mycobacteriales</taxon>
        <taxon>Mycobacteriaceae</taxon>
        <taxon>Mycolicibacterium</taxon>
    </lineage>
</organism>
<gene>
    <name evidence="6" type="primary">menC_1</name>
    <name evidence="6" type="ORF">hbim_00616</name>
</gene>
<dbReference type="GO" id="GO:0016854">
    <property type="term" value="F:racemase and epimerase activity"/>
    <property type="evidence" value="ECO:0007669"/>
    <property type="project" value="UniProtKB-ARBA"/>
</dbReference>
<dbReference type="PANTHER" id="PTHR48073">
    <property type="entry name" value="O-SUCCINYLBENZOATE SYNTHASE-RELATED"/>
    <property type="match status" value="1"/>
</dbReference>
<dbReference type="AlphaFoldDB" id="A0AAI8TPY4"/>
<dbReference type="InterPro" id="IPR018110">
    <property type="entry name" value="Mandel_Rmase/mucon_lact_enz_CS"/>
</dbReference>
<dbReference type="SUPFAM" id="SSF54826">
    <property type="entry name" value="Enolase N-terminal domain-like"/>
    <property type="match status" value="1"/>
</dbReference>
<dbReference type="Pfam" id="PF13378">
    <property type="entry name" value="MR_MLE_C"/>
    <property type="match status" value="1"/>
</dbReference>
<evidence type="ECO:0000259" key="5">
    <source>
        <dbReference type="SMART" id="SM00922"/>
    </source>
</evidence>
<dbReference type="InterPro" id="IPR013342">
    <property type="entry name" value="Mandelate_racemase_C"/>
</dbReference>
<evidence type="ECO:0000313" key="6">
    <source>
        <dbReference type="EMBL" id="BDY26701.1"/>
    </source>
</evidence>
<dbReference type="GO" id="GO:0009063">
    <property type="term" value="P:amino acid catabolic process"/>
    <property type="evidence" value="ECO:0007669"/>
    <property type="project" value="InterPro"/>
</dbReference>
<dbReference type="Proteomes" id="UP001241092">
    <property type="component" value="Chromosome"/>
</dbReference>
<keyword evidence="3" id="KW-0479">Metal-binding</keyword>
<dbReference type="EMBL" id="AP027452">
    <property type="protein sequence ID" value="BDY26701.1"/>
    <property type="molecule type" value="Genomic_DNA"/>
</dbReference>
<dbReference type="InterPro" id="IPR029017">
    <property type="entry name" value="Enolase-like_N"/>
</dbReference>